<dbReference type="STRING" id="590998.Celf_1345"/>
<accession>F4H500</accession>
<dbReference type="InterPro" id="IPR050766">
    <property type="entry name" value="Bact_Lucif_Oxidored"/>
</dbReference>
<keyword evidence="5" id="KW-1185">Reference proteome</keyword>
<dbReference type="Pfam" id="PF00296">
    <property type="entry name" value="Bac_luciferase"/>
    <property type="match status" value="1"/>
</dbReference>
<dbReference type="GO" id="GO:0005829">
    <property type="term" value="C:cytosol"/>
    <property type="evidence" value="ECO:0007669"/>
    <property type="project" value="TreeGrafter"/>
</dbReference>
<dbReference type="RefSeq" id="WP_013770506.1">
    <property type="nucleotide sequence ID" value="NC_015514.1"/>
</dbReference>
<keyword evidence="2" id="KW-0503">Monooxygenase</keyword>
<keyword evidence="1" id="KW-0560">Oxidoreductase</keyword>
<dbReference type="GO" id="GO:0004497">
    <property type="term" value="F:monooxygenase activity"/>
    <property type="evidence" value="ECO:0007669"/>
    <property type="project" value="UniProtKB-KW"/>
</dbReference>
<dbReference type="InterPro" id="IPR011251">
    <property type="entry name" value="Luciferase-like_dom"/>
</dbReference>
<dbReference type="GO" id="GO:0016705">
    <property type="term" value="F:oxidoreductase activity, acting on paired donors, with incorporation or reduction of molecular oxygen"/>
    <property type="evidence" value="ECO:0007669"/>
    <property type="project" value="InterPro"/>
</dbReference>
<protein>
    <submittedName>
        <fullName evidence="4">Luciferase-like, subgroup</fullName>
    </submittedName>
</protein>
<dbReference type="InterPro" id="IPR036661">
    <property type="entry name" value="Luciferase-like_sf"/>
</dbReference>
<reference evidence="4 5" key="1">
    <citation type="submission" date="2011-04" db="EMBL/GenBank/DDBJ databases">
        <title>Complete sequence of Cellulomonas fimi ATCC 484.</title>
        <authorList>
            <consortium name="US DOE Joint Genome Institute"/>
            <person name="Lucas S."/>
            <person name="Han J."/>
            <person name="Lapidus A."/>
            <person name="Cheng J.-F."/>
            <person name="Goodwin L."/>
            <person name="Pitluck S."/>
            <person name="Peters L."/>
            <person name="Chertkov O."/>
            <person name="Detter J.C."/>
            <person name="Han C."/>
            <person name="Tapia R."/>
            <person name="Land M."/>
            <person name="Hauser L."/>
            <person name="Kyrpides N."/>
            <person name="Ivanova N."/>
            <person name="Ovchinnikova G."/>
            <person name="Pagani I."/>
            <person name="Mead D."/>
            <person name="Brumm P."/>
            <person name="Woyke T."/>
        </authorList>
    </citation>
    <scope>NUCLEOTIDE SEQUENCE [LARGE SCALE GENOMIC DNA]</scope>
    <source>
        <strain evidence="5">ATCC 484 / DSM 20113 / JCM 1341 / NBRC 15513 / NCIMB 8980 / NCTC 7547</strain>
    </source>
</reference>
<dbReference type="KEGG" id="cfi:Celf_1345"/>
<evidence type="ECO:0000313" key="5">
    <source>
        <dbReference type="Proteomes" id="UP000008460"/>
    </source>
</evidence>
<dbReference type="Proteomes" id="UP000008460">
    <property type="component" value="Chromosome"/>
</dbReference>
<dbReference type="EMBL" id="CP002666">
    <property type="protein sequence ID" value="AEE45480.1"/>
    <property type="molecule type" value="Genomic_DNA"/>
</dbReference>
<dbReference type="Gene3D" id="3.20.20.30">
    <property type="entry name" value="Luciferase-like domain"/>
    <property type="match status" value="1"/>
</dbReference>
<dbReference type="AlphaFoldDB" id="F4H500"/>
<feature type="domain" description="Luciferase-like" evidence="3">
    <location>
        <begin position="1"/>
        <end position="309"/>
    </location>
</feature>
<evidence type="ECO:0000313" key="4">
    <source>
        <dbReference type="EMBL" id="AEE45480.1"/>
    </source>
</evidence>
<dbReference type="PANTHER" id="PTHR30137">
    <property type="entry name" value="LUCIFERASE-LIKE MONOOXYGENASE"/>
    <property type="match status" value="1"/>
</dbReference>
<evidence type="ECO:0000256" key="1">
    <source>
        <dbReference type="ARBA" id="ARBA00023002"/>
    </source>
</evidence>
<dbReference type="SUPFAM" id="SSF51679">
    <property type="entry name" value="Bacterial luciferase-like"/>
    <property type="match status" value="1"/>
</dbReference>
<dbReference type="eggNOG" id="COG2141">
    <property type="taxonomic scope" value="Bacteria"/>
</dbReference>
<name>F4H500_CELFA</name>
<proteinExistence type="predicted"/>
<evidence type="ECO:0000259" key="3">
    <source>
        <dbReference type="Pfam" id="PF00296"/>
    </source>
</evidence>
<organism evidence="4 5">
    <name type="scientific">Cellulomonas fimi (strain ATCC 484 / DSM 20113 / JCM 1341 / CCUG 24087 / LMG 16345 / NBRC 15513 / NCIMB 8980 / NCTC 7547 / NRS-133)</name>
    <dbReference type="NCBI Taxonomy" id="590998"/>
    <lineage>
        <taxon>Bacteria</taxon>
        <taxon>Bacillati</taxon>
        <taxon>Actinomycetota</taxon>
        <taxon>Actinomycetes</taxon>
        <taxon>Micrococcales</taxon>
        <taxon>Cellulomonadaceae</taxon>
        <taxon>Cellulomonas</taxon>
    </lineage>
</organism>
<gene>
    <name evidence="4" type="ordered locus">Celf_1345</name>
</gene>
<sequence>MELGLYTFGDVHPDPATGATVSPAQRLREVLERIRLAEDVGLDYVGIGEHHRPDYAISSPATVIAAALAQTQRITVGSAVTVLSTEDPVRVHQQFSTMDLYSGGRVELLAGRGSFIESYPLFGASLDDYDALFDEKIALLLRLDEAERTTWSGRFRPPLDDALVLPRPLDKPGIGPHLRIAIATGGNPRSSARAGALGLPVSYAIIGGQPASFAPLVDLYRESYAASTRPGRPAEPFVSVAGIGFVADDPRAARHFFYPYWHESMRRIASERGFAQPNRIAFESQAARGGAYLVGHPEEVAERVVALHGVLQHDRQAFQMDVSGVPHAESMRAIELLGTRVAPLVRDALGD</sequence>
<dbReference type="HOGENOM" id="CLU_027853_8_0_11"/>
<evidence type="ECO:0000256" key="2">
    <source>
        <dbReference type="ARBA" id="ARBA00023033"/>
    </source>
</evidence>
<dbReference type="PANTHER" id="PTHR30137:SF8">
    <property type="entry name" value="BLR5498 PROTEIN"/>
    <property type="match status" value="1"/>
</dbReference>